<dbReference type="Gene3D" id="3.40.1010.10">
    <property type="entry name" value="Cobalt-precorrin-4 Transmethylase, Domain 1"/>
    <property type="match status" value="1"/>
</dbReference>
<feature type="compositionally biased region" description="Basic residues" evidence="8">
    <location>
        <begin position="512"/>
        <end position="529"/>
    </location>
</feature>
<dbReference type="EMBL" id="JACHMH010000001">
    <property type="protein sequence ID" value="MBB4681939.1"/>
    <property type="molecule type" value="Genomic_DNA"/>
</dbReference>
<evidence type="ECO:0000256" key="5">
    <source>
        <dbReference type="ARBA" id="ARBA00022679"/>
    </source>
</evidence>
<evidence type="ECO:0000256" key="8">
    <source>
        <dbReference type="SAM" id="MobiDB-lite"/>
    </source>
</evidence>
<evidence type="ECO:0000259" key="9">
    <source>
        <dbReference type="Pfam" id="PF00590"/>
    </source>
</evidence>
<dbReference type="Proteomes" id="UP000533598">
    <property type="component" value="Unassembled WGS sequence"/>
</dbReference>
<evidence type="ECO:0000256" key="2">
    <source>
        <dbReference type="ARBA" id="ARBA00005879"/>
    </source>
</evidence>
<comment type="similarity">
    <text evidence="2 7">Belongs to the precorrin methyltransferase family.</text>
</comment>
<dbReference type="Gene3D" id="3.30.950.10">
    <property type="entry name" value="Methyltransferase, Cobalt-precorrin-4 Transmethylase, Domain 2"/>
    <property type="match status" value="1"/>
</dbReference>
<dbReference type="InterPro" id="IPR014776">
    <property type="entry name" value="4pyrrole_Mease_sub2"/>
</dbReference>
<sequence>MSGRISFIGAGPGAADLITLRGARRIAEADIVVWSPTVVDADCVREHATAEAELIDCSRVGHEQILDVYRRAAVKKLSVVRLHSGDATLWGAVQEQYDAAQKIGLEVEIVPGVSTLSAAAAAAGRELGPVSAAAPVVLTRPEGDTGALPDGEKLRELAAHGGTMAVALSAARTEQLVEELRAGGYAEDTPVVVAYKTSWPDELLVQTTLGELLGTVKEHKLWRQTLFLIGQVLRAGGQRARLYQPGTRPATSYRRSDFTARRAERLAAGQPPEAVVEAEADTPATPNTWWSGRDQLESTRSSRAGARYRTGASKRAAAAAATRSGQVTLALHDEQNRAAKPGPATNSAATNGTATNGVSTNSPAAAGSNGAGSNGAATAGMNGAATATSSVHAAHPTGTGQTGNGFAGADQTGTGYGQTSNGFASAGRTGAATPAATAPGAKTTAAQQVPAHHGTAPAIERPQADTPAGTPRIETVKVAVEVEAPRTESQAATPAQPAMKASTAGKPAAGKNKAKSTATRRTKRTPRSS</sequence>
<feature type="compositionally biased region" description="Low complexity" evidence="8">
    <location>
        <begin position="344"/>
        <end position="368"/>
    </location>
</feature>
<feature type="domain" description="Tetrapyrrole methylase" evidence="9">
    <location>
        <begin position="5"/>
        <end position="212"/>
    </location>
</feature>
<dbReference type="GO" id="GO:0009236">
    <property type="term" value="P:cobalamin biosynthetic process"/>
    <property type="evidence" value="ECO:0007669"/>
    <property type="project" value="UniProtKB-UniPathway"/>
</dbReference>
<name>A0A7W7G076_9PSEU</name>
<dbReference type="EC" id="2.1.1.271" evidence="10"/>
<proteinExistence type="inferred from homology"/>
<dbReference type="PROSITE" id="PS00839">
    <property type="entry name" value="SUMT_1"/>
    <property type="match status" value="1"/>
</dbReference>
<dbReference type="RefSeq" id="WP_221490214.1">
    <property type="nucleotide sequence ID" value="NZ_BAAAUI010000034.1"/>
</dbReference>
<evidence type="ECO:0000256" key="3">
    <source>
        <dbReference type="ARBA" id="ARBA00022573"/>
    </source>
</evidence>
<dbReference type="GO" id="GO:0032259">
    <property type="term" value="P:methylation"/>
    <property type="evidence" value="ECO:0007669"/>
    <property type="project" value="UniProtKB-KW"/>
</dbReference>
<keyword evidence="5 7" id="KW-0808">Transferase</keyword>
<evidence type="ECO:0000313" key="10">
    <source>
        <dbReference type="EMBL" id="MBB4681939.1"/>
    </source>
</evidence>
<keyword evidence="6" id="KW-0949">S-adenosyl-L-methionine</keyword>
<dbReference type="PANTHER" id="PTHR45790:SF4">
    <property type="entry name" value="COBALT-PRECORRIN-4 C(11)-METHYLTRANSFERASE"/>
    <property type="match status" value="1"/>
</dbReference>
<dbReference type="InterPro" id="IPR000878">
    <property type="entry name" value="4pyrrol_Mease"/>
</dbReference>
<dbReference type="AlphaFoldDB" id="A0A7W7G076"/>
<dbReference type="InterPro" id="IPR003043">
    <property type="entry name" value="Uropor_MeTrfase_CS"/>
</dbReference>
<dbReference type="InterPro" id="IPR050161">
    <property type="entry name" value="Siro_Cobalamin_biosynth"/>
</dbReference>
<comment type="caution">
    <text evidence="10">The sequence shown here is derived from an EMBL/GenBank/DDBJ whole genome shotgun (WGS) entry which is preliminary data.</text>
</comment>
<dbReference type="GO" id="GO:0046026">
    <property type="term" value="F:precorrin-4 C11-methyltransferase activity"/>
    <property type="evidence" value="ECO:0007669"/>
    <property type="project" value="UniProtKB-EC"/>
</dbReference>
<dbReference type="CDD" id="cd11641">
    <property type="entry name" value="Precorrin-4_C11-MT"/>
    <property type="match status" value="1"/>
</dbReference>
<feature type="compositionally biased region" description="Polar residues" evidence="8">
    <location>
        <begin position="411"/>
        <end position="423"/>
    </location>
</feature>
<keyword evidence="4 7" id="KW-0489">Methyltransferase</keyword>
<dbReference type="InterPro" id="IPR014777">
    <property type="entry name" value="4pyrrole_Mease_sub1"/>
</dbReference>
<dbReference type="SUPFAM" id="SSF53790">
    <property type="entry name" value="Tetrapyrrole methylase"/>
    <property type="match status" value="1"/>
</dbReference>
<dbReference type="UniPathway" id="UPA00148"/>
<dbReference type="PANTHER" id="PTHR45790">
    <property type="entry name" value="SIROHEME SYNTHASE-RELATED"/>
    <property type="match status" value="1"/>
</dbReference>
<dbReference type="PROSITE" id="PS00840">
    <property type="entry name" value="SUMT_2"/>
    <property type="match status" value="1"/>
</dbReference>
<dbReference type="Pfam" id="PF00590">
    <property type="entry name" value="TP_methylase"/>
    <property type="match status" value="1"/>
</dbReference>
<feature type="region of interest" description="Disordered" evidence="8">
    <location>
        <begin position="267"/>
        <end position="311"/>
    </location>
</feature>
<keyword evidence="11" id="KW-1185">Reference proteome</keyword>
<evidence type="ECO:0000256" key="4">
    <source>
        <dbReference type="ARBA" id="ARBA00022603"/>
    </source>
</evidence>
<accession>A0A7W7G076</accession>
<feature type="region of interest" description="Disordered" evidence="8">
    <location>
        <begin position="337"/>
        <end position="375"/>
    </location>
</feature>
<dbReference type="InterPro" id="IPR035996">
    <property type="entry name" value="4pyrrol_Methylase_sf"/>
</dbReference>
<evidence type="ECO:0000256" key="1">
    <source>
        <dbReference type="ARBA" id="ARBA00004953"/>
    </source>
</evidence>
<evidence type="ECO:0000313" key="11">
    <source>
        <dbReference type="Proteomes" id="UP000533598"/>
    </source>
</evidence>
<evidence type="ECO:0000256" key="7">
    <source>
        <dbReference type="RuleBase" id="RU003960"/>
    </source>
</evidence>
<evidence type="ECO:0000256" key="6">
    <source>
        <dbReference type="ARBA" id="ARBA00022691"/>
    </source>
</evidence>
<feature type="compositionally biased region" description="Low complexity" evidence="8">
    <location>
        <begin position="424"/>
        <end position="446"/>
    </location>
</feature>
<protein>
    <submittedName>
        <fullName evidence="10">Precorrin-4/cobalt-precorrin-4 C11-methyltransferase</fullName>
        <ecNumber evidence="10">2.1.1.133</ecNumber>
        <ecNumber evidence="10">2.1.1.271</ecNumber>
    </submittedName>
</protein>
<reference evidence="10 11" key="1">
    <citation type="submission" date="2020-08" db="EMBL/GenBank/DDBJ databases">
        <title>Sequencing the genomes of 1000 actinobacteria strains.</title>
        <authorList>
            <person name="Klenk H.-P."/>
        </authorList>
    </citation>
    <scope>NUCLEOTIDE SEQUENCE [LARGE SCALE GENOMIC DNA]</scope>
    <source>
        <strain evidence="10 11">DSM 44230</strain>
    </source>
</reference>
<feature type="region of interest" description="Disordered" evidence="8">
    <location>
        <begin position="387"/>
        <end position="529"/>
    </location>
</feature>
<keyword evidence="3" id="KW-0169">Cobalamin biosynthesis</keyword>
<dbReference type="InterPro" id="IPR006362">
    <property type="entry name" value="Cbl_synth_CobM/CibF"/>
</dbReference>
<dbReference type="EC" id="2.1.1.133" evidence="10"/>
<gene>
    <name evidence="10" type="ORF">HNR67_008057</name>
</gene>
<organism evidence="10 11">
    <name type="scientific">Crossiella cryophila</name>
    <dbReference type="NCBI Taxonomy" id="43355"/>
    <lineage>
        <taxon>Bacteria</taxon>
        <taxon>Bacillati</taxon>
        <taxon>Actinomycetota</taxon>
        <taxon>Actinomycetes</taxon>
        <taxon>Pseudonocardiales</taxon>
        <taxon>Pseudonocardiaceae</taxon>
        <taxon>Crossiella</taxon>
    </lineage>
</organism>
<comment type="pathway">
    <text evidence="1">Cofactor biosynthesis; adenosylcobalamin biosynthesis.</text>
</comment>